<accession>A0A9D1ICP8</accession>
<evidence type="ECO:0000313" key="1">
    <source>
        <dbReference type="EMBL" id="HIU34530.1"/>
    </source>
</evidence>
<gene>
    <name evidence="1" type="ORF">IAB02_08205</name>
</gene>
<protein>
    <recommendedName>
        <fullName evidence="3">DUF2953 domain-containing protein</fullName>
    </recommendedName>
</protein>
<name>A0A9D1ICP8_9FIRM</name>
<reference evidence="1" key="1">
    <citation type="submission" date="2020-10" db="EMBL/GenBank/DDBJ databases">
        <authorList>
            <person name="Gilroy R."/>
        </authorList>
    </citation>
    <scope>NUCLEOTIDE SEQUENCE</scope>
    <source>
        <strain evidence="1">ChiHcec3-11533</strain>
    </source>
</reference>
<evidence type="ECO:0008006" key="3">
    <source>
        <dbReference type="Google" id="ProtNLM"/>
    </source>
</evidence>
<proteinExistence type="predicted"/>
<reference evidence="1" key="2">
    <citation type="journal article" date="2021" name="PeerJ">
        <title>Extensive microbial diversity within the chicken gut microbiome revealed by metagenomics and culture.</title>
        <authorList>
            <person name="Gilroy R."/>
            <person name="Ravi A."/>
            <person name="Getino M."/>
            <person name="Pursley I."/>
            <person name="Horton D.L."/>
            <person name="Alikhan N.F."/>
            <person name="Baker D."/>
            <person name="Gharbi K."/>
            <person name="Hall N."/>
            <person name="Watson M."/>
            <person name="Adriaenssens E.M."/>
            <person name="Foster-Nyarko E."/>
            <person name="Jarju S."/>
            <person name="Secka A."/>
            <person name="Antonio M."/>
            <person name="Oren A."/>
            <person name="Chaudhuri R.R."/>
            <person name="La Ragione R."/>
            <person name="Hildebrand F."/>
            <person name="Pallen M.J."/>
        </authorList>
    </citation>
    <scope>NUCLEOTIDE SEQUENCE</scope>
    <source>
        <strain evidence="1">ChiHcec3-11533</strain>
    </source>
</reference>
<dbReference type="Proteomes" id="UP000824072">
    <property type="component" value="Unassembled WGS sequence"/>
</dbReference>
<dbReference type="AlphaFoldDB" id="A0A9D1ICP8"/>
<sequence length="188" mass="20103">MIVTLAAALAAGFYLVNVPVKVAFFLRAGTGAGFGVGISAFEGRFALCQAERRLQKKHVASKKARRASGKTPADAQKIIQSVKLYAPAARLALRHTRLELLSANARLSFSDAAHTALLTGSLRALLEIVGACFSAPTDARIEPDFSGASTYMEVRGIASIELGYIILTASKALNRRVSKWIDIRLKAS</sequence>
<comment type="caution">
    <text evidence="1">The sequence shown here is derived from an EMBL/GenBank/DDBJ whole genome shotgun (WGS) entry which is preliminary data.</text>
</comment>
<dbReference type="EMBL" id="DVMU01000184">
    <property type="protein sequence ID" value="HIU34530.1"/>
    <property type="molecule type" value="Genomic_DNA"/>
</dbReference>
<organism evidence="1 2">
    <name type="scientific">Candidatus Pullichristensenella excrementigallinarum</name>
    <dbReference type="NCBI Taxonomy" id="2840907"/>
    <lineage>
        <taxon>Bacteria</taxon>
        <taxon>Bacillati</taxon>
        <taxon>Bacillota</taxon>
        <taxon>Clostridia</taxon>
        <taxon>Candidatus Pullichristensenella</taxon>
    </lineage>
</organism>
<evidence type="ECO:0000313" key="2">
    <source>
        <dbReference type="Proteomes" id="UP000824072"/>
    </source>
</evidence>